<comment type="caution">
    <text evidence="2">The sequence shown here is derived from an EMBL/GenBank/DDBJ whole genome shotgun (WGS) entry which is preliminary data.</text>
</comment>
<dbReference type="PANTHER" id="PTHR17630:SF44">
    <property type="entry name" value="PROTEIN AIM2"/>
    <property type="match status" value="1"/>
</dbReference>
<proteinExistence type="predicted"/>
<dbReference type="GeneID" id="19199855"/>
<dbReference type="Proteomes" id="UP000053558">
    <property type="component" value="Unassembled WGS sequence"/>
</dbReference>
<feature type="domain" description="Dienelactone hydrolase" evidence="1">
    <location>
        <begin position="46"/>
        <end position="252"/>
    </location>
</feature>
<dbReference type="InterPro" id="IPR002925">
    <property type="entry name" value="Dienelactn_hydro"/>
</dbReference>
<reference evidence="3" key="1">
    <citation type="journal article" date="2012" name="Science">
        <title>The Paleozoic origin of enzymatic lignin decomposition reconstructed from 31 fungal genomes.</title>
        <authorList>
            <person name="Floudas D."/>
            <person name="Binder M."/>
            <person name="Riley R."/>
            <person name="Barry K."/>
            <person name="Blanchette R.A."/>
            <person name="Henrissat B."/>
            <person name="Martinez A.T."/>
            <person name="Otillar R."/>
            <person name="Spatafora J.W."/>
            <person name="Yadav J.S."/>
            <person name="Aerts A."/>
            <person name="Benoit I."/>
            <person name="Boyd A."/>
            <person name="Carlson A."/>
            <person name="Copeland A."/>
            <person name="Coutinho P.M."/>
            <person name="de Vries R.P."/>
            <person name="Ferreira P."/>
            <person name="Findley K."/>
            <person name="Foster B."/>
            <person name="Gaskell J."/>
            <person name="Glotzer D."/>
            <person name="Gorecki P."/>
            <person name="Heitman J."/>
            <person name="Hesse C."/>
            <person name="Hori C."/>
            <person name="Igarashi K."/>
            <person name="Jurgens J.A."/>
            <person name="Kallen N."/>
            <person name="Kersten P."/>
            <person name="Kohler A."/>
            <person name="Kuees U."/>
            <person name="Kumar T.K.A."/>
            <person name="Kuo A."/>
            <person name="LaButti K."/>
            <person name="Larrondo L.F."/>
            <person name="Lindquist E."/>
            <person name="Ling A."/>
            <person name="Lombard V."/>
            <person name="Lucas S."/>
            <person name="Lundell T."/>
            <person name="Martin R."/>
            <person name="McLaughlin D.J."/>
            <person name="Morgenstern I."/>
            <person name="Morin E."/>
            <person name="Murat C."/>
            <person name="Nagy L.G."/>
            <person name="Nolan M."/>
            <person name="Ohm R.A."/>
            <person name="Patyshakuliyeva A."/>
            <person name="Rokas A."/>
            <person name="Ruiz-Duenas F.J."/>
            <person name="Sabat G."/>
            <person name="Salamov A."/>
            <person name="Samejima M."/>
            <person name="Schmutz J."/>
            <person name="Slot J.C."/>
            <person name="St John F."/>
            <person name="Stenlid J."/>
            <person name="Sun H."/>
            <person name="Sun S."/>
            <person name="Syed K."/>
            <person name="Tsang A."/>
            <person name="Wiebenga A."/>
            <person name="Young D."/>
            <person name="Pisabarro A."/>
            <person name="Eastwood D.C."/>
            <person name="Martin F."/>
            <person name="Cullen D."/>
            <person name="Grigoriev I.V."/>
            <person name="Hibbett D.S."/>
        </authorList>
    </citation>
    <scope>NUCLEOTIDE SEQUENCE [LARGE SCALE GENOMIC DNA]</scope>
    <source>
        <strain evidence="3">RWD-64-598 SS2</strain>
    </source>
</reference>
<sequence length="255" mass="28729">MSDPTRLAHTSCDACYQTVQHSGTARGRMEVVVGVQTYVTGADADNAGAKNIVLLFPDVFGPQYINNQLLMDYVAGHGFTVLCIDYFRGDAYTEARITDTSFDRKAWRAKIEADLRETGLCRAWVDAVRARYPHAKISTFGHCFGGRHAIEACVDDAFVATAIAHPGELYEEHFNVLKVPILLSCAEEDRTFPKELRRRAEDALVARKHTYHFQIFSGVSHGFAVRGNPDVENERWAKEECARGMVEWFKRFGQF</sequence>
<evidence type="ECO:0000313" key="3">
    <source>
        <dbReference type="Proteomes" id="UP000053558"/>
    </source>
</evidence>
<organism evidence="2 3">
    <name type="scientific">Coniophora puteana (strain RWD-64-598)</name>
    <name type="common">Brown rot fungus</name>
    <dbReference type="NCBI Taxonomy" id="741705"/>
    <lineage>
        <taxon>Eukaryota</taxon>
        <taxon>Fungi</taxon>
        <taxon>Dikarya</taxon>
        <taxon>Basidiomycota</taxon>
        <taxon>Agaricomycotina</taxon>
        <taxon>Agaricomycetes</taxon>
        <taxon>Agaricomycetidae</taxon>
        <taxon>Boletales</taxon>
        <taxon>Coniophorineae</taxon>
        <taxon>Coniophoraceae</taxon>
        <taxon>Coniophora</taxon>
    </lineage>
</organism>
<dbReference type="InterPro" id="IPR029058">
    <property type="entry name" value="AB_hydrolase_fold"/>
</dbReference>
<keyword evidence="3" id="KW-1185">Reference proteome</keyword>
<evidence type="ECO:0000313" key="2">
    <source>
        <dbReference type="EMBL" id="EIW80156.1"/>
    </source>
</evidence>
<dbReference type="SUPFAM" id="SSF53474">
    <property type="entry name" value="alpha/beta-Hydrolases"/>
    <property type="match status" value="1"/>
</dbReference>
<dbReference type="OMA" id="DPYEKWA"/>
<dbReference type="GO" id="GO:0016787">
    <property type="term" value="F:hydrolase activity"/>
    <property type="evidence" value="ECO:0007669"/>
    <property type="project" value="UniProtKB-KW"/>
</dbReference>
<keyword evidence="2" id="KW-0378">Hydrolase</keyword>
<dbReference type="OrthoDB" id="1393670at2759"/>
<dbReference type="Pfam" id="PF01738">
    <property type="entry name" value="DLH"/>
    <property type="match status" value="1"/>
</dbReference>
<accession>A0A5M3MM85</accession>
<protein>
    <submittedName>
        <fullName evidence="2">Alpha beta-hydrolase</fullName>
    </submittedName>
</protein>
<dbReference type="Gene3D" id="3.40.50.1820">
    <property type="entry name" value="alpha/beta hydrolase"/>
    <property type="match status" value="1"/>
</dbReference>
<gene>
    <name evidence="2" type="ORF">CONPUDRAFT_124843</name>
</gene>
<dbReference type="PANTHER" id="PTHR17630">
    <property type="entry name" value="DIENELACTONE HYDROLASE"/>
    <property type="match status" value="1"/>
</dbReference>
<dbReference type="AlphaFoldDB" id="A0A5M3MM85"/>
<dbReference type="RefSeq" id="XP_007769173.1">
    <property type="nucleotide sequence ID" value="XM_007770983.1"/>
</dbReference>
<evidence type="ECO:0000259" key="1">
    <source>
        <dbReference type="Pfam" id="PF01738"/>
    </source>
</evidence>
<dbReference type="EMBL" id="JH711579">
    <property type="protein sequence ID" value="EIW80156.1"/>
    <property type="molecule type" value="Genomic_DNA"/>
</dbReference>
<name>A0A5M3MM85_CONPW</name>
<dbReference type="KEGG" id="cput:CONPUDRAFT_124843"/>